<dbReference type="EnsemblMetazoa" id="tetur15g02160.1">
    <property type="protein sequence ID" value="tetur15g02160.1"/>
    <property type="gene ID" value="tetur15g02160"/>
</dbReference>
<sequence length="122" mass="14208">MYVQSHAIDEINPPFNPYDRFSISKRPFKSYDYDIGHGDVNMNKDVPSGDVYGQDECYRTECNTDTFRVMKAVSERPEGLVYCKNNRRCDCCIRSGLTSYEEKLLLQQMFQENQRLGIGIDK</sequence>
<reference evidence="2" key="1">
    <citation type="submission" date="2011-08" db="EMBL/GenBank/DDBJ databases">
        <authorList>
            <person name="Rombauts S."/>
        </authorList>
    </citation>
    <scope>NUCLEOTIDE SEQUENCE</scope>
    <source>
        <strain evidence="2">London</strain>
    </source>
</reference>
<reference evidence="1" key="2">
    <citation type="submission" date="2015-06" db="UniProtKB">
        <authorList>
            <consortium name="EnsemblMetazoa"/>
        </authorList>
    </citation>
    <scope>IDENTIFICATION</scope>
</reference>
<dbReference type="AlphaFoldDB" id="T1KMM6"/>
<name>T1KMM6_TETUR</name>
<protein>
    <submittedName>
        <fullName evidence="1">Uncharacterized protein</fullName>
    </submittedName>
</protein>
<dbReference type="EMBL" id="CAEY01000246">
    <property type="status" value="NOT_ANNOTATED_CDS"/>
    <property type="molecule type" value="Genomic_DNA"/>
</dbReference>
<keyword evidence="2" id="KW-1185">Reference proteome</keyword>
<proteinExistence type="predicted"/>
<evidence type="ECO:0000313" key="1">
    <source>
        <dbReference type="EnsemblMetazoa" id="tetur15g02160.1"/>
    </source>
</evidence>
<accession>T1KMM6</accession>
<dbReference type="Proteomes" id="UP000015104">
    <property type="component" value="Unassembled WGS sequence"/>
</dbReference>
<dbReference type="HOGENOM" id="CLU_2029641_0_0_1"/>
<evidence type="ECO:0000313" key="2">
    <source>
        <dbReference type="Proteomes" id="UP000015104"/>
    </source>
</evidence>
<organism evidence="1 2">
    <name type="scientific">Tetranychus urticae</name>
    <name type="common">Two-spotted spider mite</name>
    <dbReference type="NCBI Taxonomy" id="32264"/>
    <lineage>
        <taxon>Eukaryota</taxon>
        <taxon>Metazoa</taxon>
        <taxon>Ecdysozoa</taxon>
        <taxon>Arthropoda</taxon>
        <taxon>Chelicerata</taxon>
        <taxon>Arachnida</taxon>
        <taxon>Acari</taxon>
        <taxon>Acariformes</taxon>
        <taxon>Trombidiformes</taxon>
        <taxon>Prostigmata</taxon>
        <taxon>Eleutherengona</taxon>
        <taxon>Raphignathae</taxon>
        <taxon>Tetranychoidea</taxon>
        <taxon>Tetranychidae</taxon>
        <taxon>Tetranychus</taxon>
    </lineage>
</organism>